<sequence>MNFKEFIKDRTSYIIIYGLSTAVAIIIMNLTLIINRVYISKTNILYAFLISAILLIVFLMYDYYKNKRFYNQLNLILKAEEDLDSILNLGRGNTAEEKLFRKILLNVYRLSENKTVKYEKQHKEYIYFVNQWVHQMKTPVSVINLTLQDEINEENKGVFESILEENEKLQHGIDMMLYNARLNEFNLDFNVEELSITKVLRQVINYNKKSLIRYHIFPRIIEEEEVLVETDRKWIKFVINQIVINAIKYSKTEKGDKHITFEVKEEKSKIILKIVDEGIGIPKEDINRVFDAFFTGKNGRKTDESTGMGMYLSKKICGELGHDIFAETNKVKGASFSIVFYKGKNIFKL</sequence>
<dbReference type="KEGG" id="crw:CROST_027260"/>
<evidence type="ECO:0000256" key="5">
    <source>
        <dbReference type="ARBA" id="ARBA00022553"/>
    </source>
</evidence>
<keyword evidence="8 12" id="KW-0418">Kinase</keyword>
<dbReference type="GO" id="GO:0004721">
    <property type="term" value="F:phosphoprotein phosphatase activity"/>
    <property type="evidence" value="ECO:0007669"/>
    <property type="project" value="TreeGrafter"/>
</dbReference>
<dbReference type="InterPro" id="IPR050351">
    <property type="entry name" value="BphY/WalK/GraS-like"/>
</dbReference>
<evidence type="ECO:0000256" key="2">
    <source>
        <dbReference type="ARBA" id="ARBA00004651"/>
    </source>
</evidence>
<organism evidence="12 13">
    <name type="scientific">Clostridium felsineum</name>
    <dbReference type="NCBI Taxonomy" id="36839"/>
    <lineage>
        <taxon>Bacteria</taxon>
        <taxon>Bacillati</taxon>
        <taxon>Bacillota</taxon>
        <taxon>Clostridia</taxon>
        <taxon>Eubacteriales</taxon>
        <taxon>Clostridiaceae</taxon>
        <taxon>Clostridium</taxon>
    </lineage>
</organism>
<keyword evidence="11" id="KW-0472">Membrane</keyword>
<dbReference type="EC" id="2.7.13.3" evidence="3"/>
<evidence type="ECO:0000256" key="10">
    <source>
        <dbReference type="ARBA" id="ARBA00023012"/>
    </source>
</evidence>
<dbReference type="Gene3D" id="3.30.565.10">
    <property type="entry name" value="Histidine kinase-like ATPase, C-terminal domain"/>
    <property type="match status" value="1"/>
</dbReference>
<dbReference type="InterPro" id="IPR004358">
    <property type="entry name" value="Sig_transdc_His_kin-like_C"/>
</dbReference>
<evidence type="ECO:0000256" key="3">
    <source>
        <dbReference type="ARBA" id="ARBA00012438"/>
    </source>
</evidence>
<name>A0A1S8LKV6_9CLOT</name>
<keyword evidence="13" id="KW-1185">Reference proteome</keyword>
<evidence type="ECO:0000256" key="9">
    <source>
        <dbReference type="ARBA" id="ARBA00022989"/>
    </source>
</evidence>
<dbReference type="Proteomes" id="UP000190951">
    <property type="component" value="Chromosome"/>
</dbReference>
<comment type="subcellular location">
    <subcellularLocation>
        <location evidence="2">Cell membrane</location>
        <topology evidence="2">Multi-pass membrane protein</topology>
    </subcellularLocation>
</comment>
<evidence type="ECO:0000256" key="4">
    <source>
        <dbReference type="ARBA" id="ARBA00022475"/>
    </source>
</evidence>
<keyword evidence="4" id="KW-1003">Cell membrane</keyword>
<dbReference type="SUPFAM" id="SSF55874">
    <property type="entry name" value="ATPase domain of HSP90 chaperone/DNA topoisomerase II/histidine kinase"/>
    <property type="match status" value="1"/>
</dbReference>
<dbReference type="PRINTS" id="PR00344">
    <property type="entry name" value="BCTRLSENSOR"/>
</dbReference>
<dbReference type="InterPro" id="IPR005467">
    <property type="entry name" value="His_kinase_dom"/>
</dbReference>
<dbReference type="STRING" id="84029.CROST_05250"/>
<protein>
    <recommendedName>
        <fullName evidence="3">histidine kinase</fullName>
        <ecNumber evidence="3">2.7.13.3</ecNumber>
    </recommendedName>
</protein>
<comment type="catalytic activity">
    <reaction evidence="1">
        <text>ATP + protein L-histidine = ADP + protein N-phospho-L-histidine.</text>
        <dbReference type="EC" id="2.7.13.3"/>
    </reaction>
</comment>
<evidence type="ECO:0000256" key="8">
    <source>
        <dbReference type="ARBA" id="ARBA00022777"/>
    </source>
</evidence>
<evidence type="ECO:0000313" key="13">
    <source>
        <dbReference type="Proteomes" id="UP000190951"/>
    </source>
</evidence>
<accession>A0A1S8LKV6</accession>
<evidence type="ECO:0000256" key="11">
    <source>
        <dbReference type="ARBA" id="ARBA00023136"/>
    </source>
</evidence>
<dbReference type="InterPro" id="IPR003594">
    <property type="entry name" value="HATPase_dom"/>
</dbReference>
<evidence type="ECO:0000256" key="7">
    <source>
        <dbReference type="ARBA" id="ARBA00022692"/>
    </source>
</evidence>
<evidence type="ECO:0000256" key="6">
    <source>
        <dbReference type="ARBA" id="ARBA00022679"/>
    </source>
</evidence>
<dbReference type="InterPro" id="IPR036890">
    <property type="entry name" value="HATPase_C_sf"/>
</dbReference>
<evidence type="ECO:0000313" key="12">
    <source>
        <dbReference type="EMBL" id="URZ12009.1"/>
    </source>
</evidence>
<dbReference type="AlphaFoldDB" id="A0A1S8LKV6"/>
<reference evidence="12 13" key="1">
    <citation type="submission" date="2022-04" db="EMBL/GenBank/DDBJ databases">
        <title>Genome sequence of C. roseum typestrain.</title>
        <authorList>
            <person name="Poehlein A."/>
            <person name="Schoch T."/>
            <person name="Duerre P."/>
            <person name="Daniel R."/>
        </authorList>
    </citation>
    <scope>NUCLEOTIDE SEQUENCE [LARGE SCALE GENOMIC DNA]</scope>
    <source>
        <strain evidence="12 13">DSM 7320</strain>
    </source>
</reference>
<dbReference type="PANTHER" id="PTHR45453">
    <property type="entry name" value="PHOSPHATE REGULON SENSOR PROTEIN PHOR"/>
    <property type="match status" value="1"/>
</dbReference>
<evidence type="ECO:0000256" key="1">
    <source>
        <dbReference type="ARBA" id="ARBA00000085"/>
    </source>
</evidence>
<keyword evidence="6 12" id="KW-0808">Transferase</keyword>
<dbReference type="CDD" id="cd00082">
    <property type="entry name" value="HisKA"/>
    <property type="match status" value="1"/>
</dbReference>
<keyword evidence="7" id="KW-0812">Transmembrane</keyword>
<dbReference type="RefSeq" id="WP_077834263.1">
    <property type="nucleotide sequence ID" value="NZ_CP096983.1"/>
</dbReference>
<keyword evidence="5" id="KW-0597">Phosphoprotein</keyword>
<dbReference type="GO" id="GO:0000155">
    <property type="term" value="F:phosphorelay sensor kinase activity"/>
    <property type="evidence" value="ECO:0007669"/>
    <property type="project" value="InterPro"/>
</dbReference>
<dbReference type="InterPro" id="IPR003661">
    <property type="entry name" value="HisK_dim/P_dom"/>
</dbReference>
<dbReference type="GO" id="GO:0016036">
    <property type="term" value="P:cellular response to phosphate starvation"/>
    <property type="evidence" value="ECO:0007669"/>
    <property type="project" value="TreeGrafter"/>
</dbReference>
<dbReference type="Pfam" id="PF02518">
    <property type="entry name" value="HATPase_c"/>
    <property type="match status" value="1"/>
</dbReference>
<dbReference type="EMBL" id="CP096983">
    <property type="protein sequence ID" value="URZ12009.1"/>
    <property type="molecule type" value="Genomic_DNA"/>
</dbReference>
<dbReference type="GO" id="GO:0005886">
    <property type="term" value="C:plasma membrane"/>
    <property type="evidence" value="ECO:0007669"/>
    <property type="project" value="UniProtKB-SubCell"/>
</dbReference>
<keyword evidence="10" id="KW-0902">Two-component regulatory system</keyword>
<dbReference type="PANTHER" id="PTHR45453:SF2">
    <property type="entry name" value="HISTIDINE KINASE"/>
    <property type="match status" value="1"/>
</dbReference>
<dbReference type="SMART" id="SM00387">
    <property type="entry name" value="HATPase_c"/>
    <property type="match status" value="1"/>
</dbReference>
<keyword evidence="9" id="KW-1133">Transmembrane helix</keyword>
<gene>
    <name evidence="12" type="primary">graS_2</name>
    <name evidence="12" type="ORF">CROST_027260</name>
</gene>
<dbReference type="PROSITE" id="PS50109">
    <property type="entry name" value="HIS_KIN"/>
    <property type="match status" value="1"/>
</dbReference>
<proteinExistence type="predicted"/>